<evidence type="ECO:0000313" key="4">
    <source>
        <dbReference type="EMBL" id="SUB60786.1"/>
    </source>
</evidence>
<evidence type="ECO:0000313" key="5">
    <source>
        <dbReference type="Proteomes" id="UP000070326"/>
    </source>
</evidence>
<accession>A0A135YZK8</accession>
<protein>
    <submittedName>
        <fullName evidence="4">Glycosyl transferase family 2</fullName>
    </submittedName>
    <submittedName>
        <fullName evidence="3">Glycosyltransferase, group 2 family protein</fullName>
    </submittedName>
</protein>
<keyword evidence="1" id="KW-0472">Membrane</keyword>
<dbReference type="EMBL" id="LSQZ01000001">
    <property type="protein sequence ID" value="KXI14844.1"/>
    <property type="molecule type" value="Genomic_DNA"/>
</dbReference>
<dbReference type="AlphaFoldDB" id="A0A135YZK8"/>
<dbReference type="InterPro" id="IPR001173">
    <property type="entry name" value="Glyco_trans_2-like"/>
</dbReference>
<dbReference type="GeneID" id="79842028"/>
<dbReference type="GO" id="GO:0016740">
    <property type="term" value="F:transferase activity"/>
    <property type="evidence" value="ECO:0007669"/>
    <property type="project" value="UniProtKB-KW"/>
</dbReference>
<dbReference type="Pfam" id="PF00535">
    <property type="entry name" value="Glycos_transf_2"/>
    <property type="match status" value="1"/>
</dbReference>
<gene>
    <name evidence="3" type="ORF">HMPREF3195_00033</name>
    <name evidence="4" type="ORF">NCTC11460_00700</name>
</gene>
<reference evidence="4 6" key="2">
    <citation type="submission" date="2018-06" db="EMBL/GenBank/DDBJ databases">
        <authorList>
            <consortium name="Pathogen Informatics"/>
            <person name="Doyle S."/>
        </authorList>
    </citation>
    <scope>NUCLEOTIDE SEQUENCE [LARGE SCALE GENOMIC DNA]</scope>
    <source>
        <strain evidence="4 6">NCTC11460</strain>
    </source>
</reference>
<dbReference type="Proteomes" id="UP000070326">
    <property type="component" value="Unassembled WGS sequence"/>
</dbReference>
<organism evidence="3 5">
    <name type="scientific">Peptostreptococcus anaerobius</name>
    <dbReference type="NCBI Taxonomy" id="1261"/>
    <lineage>
        <taxon>Bacteria</taxon>
        <taxon>Bacillati</taxon>
        <taxon>Bacillota</taxon>
        <taxon>Clostridia</taxon>
        <taxon>Peptostreptococcales</taxon>
        <taxon>Peptostreptococcaceae</taxon>
        <taxon>Peptostreptococcus</taxon>
    </lineage>
</organism>
<evidence type="ECO:0000313" key="6">
    <source>
        <dbReference type="Proteomes" id="UP000255101"/>
    </source>
</evidence>
<dbReference type="CDD" id="cd00761">
    <property type="entry name" value="Glyco_tranf_GTA_type"/>
    <property type="match status" value="1"/>
</dbReference>
<reference evidence="3 5" key="1">
    <citation type="submission" date="2016-02" db="EMBL/GenBank/DDBJ databases">
        <authorList>
            <person name="Wen L."/>
            <person name="He K."/>
            <person name="Yang H."/>
        </authorList>
    </citation>
    <scope>NUCLEOTIDE SEQUENCE [LARGE SCALE GENOMIC DNA]</scope>
    <source>
        <strain evidence="3 5">MJR8628A</strain>
    </source>
</reference>
<dbReference type="STRING" id="1261.HMPREF3195_00033"/>
<dbReference type="EMBL" id="UGTB01000004">
    <property type="protein sequence ID" value="SUB60786.1"/>
    <property type="molecule type" value="Genomic_DNA"/>
</dbReference>
<name>A0A135YZK8_9FIRM</name>
<sequence length="270" mass="31539">MKFSLLLGTYGSRLKDLDYLFDSFDRQTYKNFELIVGSQTNFDEIEKLLMKHSFEYKHVHADGIGCANSRNATMDLATGDVYTFTDDDCWYRDDALEVVKSYFDKHNPDVAIFQHYDPIKKKSTLNYPDKEILGISKRQTLKQATLDMWFNAHSIDPHTHKFDERFGIGTKYNSGEENIYIMDAYNEGKTKMYSFPEIVAYHPYKAVNYIDEKSMLGKGPLFKRLFGPFMGFLIFIAFGLKKRKEIKANNDGRFMSIFIRALKEQLIFKL</sequence>
<dbReference type="PATRIC" id="fig|1261.5.peg.33"/>
<proteinExistence type="predicted"/>
<dbReference type="Gene3D" id="3.90.550.10">
    <property type="entry name" value="Spore Coat Polysaccharide Biosynthesis Protein SpsA, Chain A"/>
    <property type="match status" value="1"/>
</dbReference>
<dbReference type="eggNOG" id="COG1216">
    <property type="taxonomic scope" value="Bacteria"/>
</dbReference>
<feature type="domain" description="Glycosyltransferase 2-like" evidence="2">
    <location>
        <begin position="9"/>
        <end position="131"/>
    </location>
</feature>
<dbReference type="RefSeq" id="WP_002842845.1">
    <property type="nucleotide sequence ID" value="NZ_CAMPYD010000001.1"/>
</dbReference>
<evidence type="ECO:0000256" key="1">
    <source>
        <dbReference type="SAM" id="Phobius"/>
    </source>
</evidence>
<evidence type="ECO:0000313" key="3">
    <source>
        <dbReference type="EMBL" id="KXI14844.1"/>
    </source>
</evidence>
<evidence type="ECO:0000259" key="2">
    <source>
        <dbReference type="Pfam" id="PF00535"/>
    </source>
</evidence>
<keyword evidence="1" id="KW-0812">Transmembrane</keyword>
<dbReference type="InterPro" id="IPR029044">
    <property type="entry name" value="Nucleotide-diphossugar_trans"/>
</dbReference>
<keyword evidence="3" id="KW-0808">Transferase</keyword>
<keyword evidence="1" id="KW-1133">Transmembrane helix</keyword>
<dbReference type="Proteomes" id="UP000255101">
    <property type="component" value="Unassembled WGS sequence"/>
</dbReference>
<dbReference type="SUPFAM" id="SSF53448">
    <property type="entry name" value="Nucleotide-diphospho-sugar transferases"/>
    <property type="match status" value="1"/>
</dbReference>
<feature type="transmembrane region" description="Helical" evidence="1">
    <location>
        <begin position="221"/>
        <end position="240"/>
    </location>
</feature>